<dbReference type="Pfam" id="PF00430">
    <property type="entry name" value="ATP-synt_B"/>
    <property type="match status" value="1"/>
</dbReference>
<evidence type="ECO:0000256" key="14">
    <source>
        <dbReference type="RuleBase" id="RU003848"/>
    </source>
</evidence>
<comment type="similarity">
    <text evidence="1 13 14">Belongs to the ATPase B chain family.</text>
</comment>
<comment type="caution">
    <text evidence="17">The sequence shown here is derived from an EMBL/GenBank/DDBJ whole genome shotgun (WGS) entry which is preliminary data.</text>
</comment>
<evidence type="ECO:0000256" key="2">
    <source>
        <dbReference type="ARBA" id="ARBA00022448"/>
    </source>
</evidence>
<gene>
    <name evidence="13" type="primary">atpF</name>
    <name evidence="17" type="ORF">SAMN06265222_11470</name>
</gene>
<feature type="coiled-coil region" evidence="15">
    <location>
        <begin position="110"/>
        <end position="195"/>
    </location>
</feature>
<feature type="transmembrane region" description="Helical" evidence="13">
    <location>
        <begin position="86"/>
        <end position="106"/>
    </location>
</feature>
<keyword evidence="16" id="KW-0732">Signal</keyword>
<accession>A0ABY1QJL3</accession>
<keyword evidence="13" id="KW-1003">Cell membrane</keyword>
<keyword evidence="7 13" id="KW-0406">Ion transport</keyword>
<reference evidence="17 18" key="1">
    <citation type="submission" date="2017-05" db="EMBL/GenBank/DDBJ databases">
        <authorList>
            <person name="Varghese N."/>
            <person name="Submissions S."/>
        </authorList>
    </citation>
    <scope>NUCLEOTIDE SEQUENCE [LARGE SCALE GENOMIC DNA]</scope>
    <source>
        <strain evidence="17 18">DSM 25457</strain>
    </source>
</reference>
<evidence type="ECO:0000256" key="15">
    <source>
        <dbReference type="SAM" id="Coils"/>
    </source>
</evidence>
<dbReference type="EMBL" id="FXUG01000014">
    <property type="protein sequence ID" value="SMP71547.1"/>
    <property type="molecule type" value="Genomic_DNA"/>
</dbReference>
<evidence type="ECO:0000256" key="3">
    <source>
        <dbReference type="ARBA" id="ARBA00022547"/>
    </source>
</evidence>
<comment type="function">
    <text evidence="11">Component of the F(0) channel, it forms part of the peripheral stalk, linking F(1) to F(0). The b'-subunit is a diverged and duplicated form of b found in plants and photosynthetic bacteria.</text>
</comment>
<evidence type="ECO:0000256" key="12">
    <source>
        <dbReference type="ARBA" id="ARBA00037847"/>
    </source>
</evidence>
<keyword evidence="8 13" id="KW-0472">Membrane</keyword>
<proteinExistence type="inferred from homology"/>
<comment type="subcellular location">
    <subcellularLocation>
        <location evidence="13">Cell membrane</location>
        <topology evidence="13">Single-pass membrane protein</topology>
    </subcellularLocation>
    <subcellularLocation>
        <location evidence="12">Endomembrane system</location>
        <topology evidence="12">Single-pass membrane protein</topology>
    </subcellularLocation>
</comment>
<organism evidence="17 18">
    <name type="scientific">Neorhodopirellula lusitana</name>
    <dbReference type="NCBI Taxonomy" id="445327"/>
    <lineage>
        <taxon>Bacteria</taxon>
        <taxon>Pseudomonadati</taxon>
        <taxon>Planctomycetota</taxon>
        <taxon>Planctomycetia</taxon>
        <taxon>Pirellulales</taxon>
        <taxon>Pirellulaceae</taxon>
        <taxon>Neorhodopirellula</taxon>
    </lineage>
</organism>
<dbReference type="Proteomes" id="UP001158067">
    <property type="component" value="Unassembled WGS sequence"/>
</dbReference>
<evidence type="ECO:0000256" key="13">
    <source>
        <dbReference type="HAMAP-Rule" id="MF_01398"/>
    </source>
</evidence>
<evidence type="ECO:0000256" key="8">
    <source>
        <dbReference type="ARBA" id="ARBA00023136"/>
    </source>
</evidence>
<dbReference type="InterPro" id="IPR050059">
    <property type="entry name" value="ATP_synthase_B_chain"/>
</dbReference>
<dbReference type="PANTHER" id="PTHR33445:SF1">
    <property type="entry name" value="ATP SYNTHASE SUBUNIT B"/>
    <property type="match status" value="1"/>
</dbReference>
<keyword evidence="2 13" id="KW-0813">Transport</keyword>
<keyword evidence="18" id="KW-1185">Reference proteome</keyword>
<keyword evidence="5 13" id="KW-0375">Hydrogen ion transport</keyword>
<dbReference type="PANTHER" id="PTHR33445">
    <property type="entry name" value="ATP SYNTHASE SUBUNIT B', CHLOROPLASTIC"/>
    <property type="match status" value="1"/>
</dbReference>
<keyword evidence="4 13" id="KW-0812">Transmembrane</keyword>
<dbReference type="InterPro" id="IPR002146">
    <property type="entry name" value="ATP_synth_b/b'su_bac/chlpt"/>
</dbReference>
<evidence type="ECO:0000256" key="10">
    <source>
        <dbReference type="ARBA" id="ARBA00025198"/>
    </source>
</evidence>
<evidence type="ECO:0000256" key="5">
    <source>
        <dbReference type="ARBA" id="ARBA00022781"/>
    </source>
</evidence>
<feature type="chain" id="PRO_5045620879" description="ATP synthase subunit b" evidence="16">
    <location>
        <begin position="22"/>
        <end position="240"/>
    </location>
</feature>
<keyword evidence="3 13" id="KW-0138">CF(0)</keyword>
<dbReference type="HAMAP" id="MF_01398">
    <property type="entry name" value="ATP_synth_b_bprime"/>
    <property type="match status" value="1"/>
</dbReference>
<keyword evidence="9 13" id="KW-0066">ATP synthesis</keyword>
<keyword evidence="6 13" id="KW-1133">Transmembrane helix</keyword>
<comment type="subunit">
    <text evidence="13">F-type ATPases have 2 components, F(1) - the catalytic core - and F(0) - the membrane proton channel. F(1) has five subunits: alpha(3), beta(3), gamma(1), delta(1), epsilon(1). F(0) has three main subunits: a(1), b(2) and c(10-14). The alpha and beta chains form an alternating ring which encloses part of the gamma chain. F(1) is attached to F(0) by a central stalk formed by the gamma and epsilon chains, while a peripheral stalk is formed by the delta and b chains.</text>
</comment>
<evidence type="ECO:0000256" key="11">
    <source>
        <dbReference type="ARBA" id="ARBA00025614"/>
    </source>
</evidence>
<protein>
    <recommendedName>
        <fullName evidence="13">ATP synthase subunit b</fullName>
    </recommendedName>
    <alternativeName>
        <fullName evidence="13">ATP synthase F(0) sector subunit b</fullName>
    </alternativeName>
    <alternativeName>
        <fullName evidence="13">ATPase subunit I</fullName>
    </alternativeName>
    <alternativeName>
        <fullName evidence="13">F-type ATPase subunit b</fullName>
        <shortName evidence="13">F-ATPase subunit b</shortName>
    </alternativeName>
</protein>
<evidence type="ECO:0000313" key="18">
    <source>
        <dbReference type="Proteomes" id="UP001158067"/>
    </source>
</evidence>
<evidence type="ECO:0000256" key="4">
    <source>
        <dbReference type="ARBA" id="ARBA00022692"/>
    </source>
</evidence>
<comment type="function">
    <text evidence="10 13">F(1)F(0) ATP synthase produces ATP from ADP in the presence of a proton or sodium gradient. F-type ATPases consist of two structural domains, F(1) containing the extramembraneous catalytic core and F(0) containing the membrane proton channel, linked together by a central stalk and a peripheral stalk. During catalysis, ATP synthesis in the catalytic domain of F(1) is coupled via a rotary mechanism of the central stalk subunits to proton translocation.</text>
</comment>
<evidence type="ECO:0000256" key="16">
    <source>
        <dbReference type="SAM" id="SignalP"/>
    </source>
</evidence>
<feature type="signal peptide" evidence="16">
    <location>
        <begin position="1"/>
        <end position="21"/>
    </location>
</feature>
<evidence type="ECO:0000256" key="6">
    <source>
        <dbReference type="ARBA" id="ARBA00022989"/>
    </source>
</evidence>
<evidence type="ECO:0000256" key="7">
    <source>
        <dbReference type="ARBA" id="ARBA00023065"/>
    </source>
</evidence>
<evidence type="ECO:0000256" key="9">
    <source>
        <dbReference type="ARBA" id="ARBA00023310"/>
    </source>
</evidence>
<dbReference type="RefSeq" id="WP_283434462.1">
    <property type="nucleotide sequence ID" value="NZ_CAWLDM010000001.1"/>
</dbReference>
<keyword evidence="15" id="KW-0175">Coiled coil</keyword>
<evidence type="ECO:0000313" key="17">
    <source>
        <dbReference type="EMBL" id="SMP71547.1"/>
    </source>
</evidence>
<name>A0ABY1QJL3_9BACT</name>
<dbReference type="CDD" id="cd06503">
    <property type="entry name" value="ATP-synt_Fo_b"/>
    <property type="match status" value="1"/>
</dbReference>
<evidence type="ECO:0000256" key="1">
    <source>
        <dbReference type="ARBA" id="ARBA00005513"/>
    </source>
</evidence>
<sequence>MKRLLALCLSSCLCLPFVATAGVAVSMAVSPTVVLAQAEVLDGDSEVTEEVVLTDSGLDDVHHEADGHDTHSNHEKTPLLSFDFGAAFWNLLIFVSVLLVLSIFVWPNVLGGLQAREDRIREDLESAEKANTEAQAILAGYQGKLDEASTQVQKMLAEARADAEASGQKIVDQAKEEASAQRERAVADIENAKKVAMAEMASRTSDMAMQVARSVVGRELSADDHAELIRQAMERLPSQN</sequence>